<dbReference type="Proteomes" id="UP001287286">
    <property type="component" value="Unassembled WGS sequence"/>
</dbReference>
<organism evidence="1 2">
    <name type="scientific">Purpureocillium lilacinum</name>
    <name type="common">Paecilomyces lilacinus</name>
    <dbReference type="NCBI Taxonomy" id="33203"/>
    <lineage>
        <taxon>Eukaryota</taxon>
        <taxon>Fungi</taxon>
        <taxon>Dikarya</taxon>
        <taxon>Ascomycota</taxon>
        <taxon>Pezizomycotina</taxon>
        <taxon>Sordariomycetes</taxon>
        <taxon>Hypocreomycetidae</taxon>
        <taxon>Hypocreales</taxon>
        <taxon>Ophiocordycipitaceae</taxon>
        <taxon>Purpureocillium</taxon>
    </lineage>
</organism>
<evidence type="ECO:0000313" key="2">
    <source>
        <dbReference type="Proteomes" id="UP001287286"/>
    </source>
</evidence>
<name>A0ABR0BN30_PURLI</name>
<keyword evidence="2" id="KW-1185">Reference proteome</keyword>
<sequence length="234" mass="25381">MMTLKMRGADAGADASVVSTTVTRCEGQGQTSHHLGDPAVEPECRTFPAQGQGSMQSQALTTSLFSYPRLSLCLGIATKKGKRWASKTLATGPWFMNQFFNPKLDTGPGTPRPFPSDQSAFNAVMHGVGHSGLGWGLNVLGARMMLKDQDCCTLGSKRLHLPSSRRSTRIFGINFGCVLVVPERQIKWVERTGTQLERGVYASAVSLRGMDHYDHGGEWDCTGIETAKNKADTT</sequence>
<dbReference type="EMBL" id="JAWRVI010000051">
    <property type="protein sequence ID" value="KAK4084730.1"/>
    <property type="molecule type" value="Genomic_DNA"/>
</dbReference>
<comment type="caution">
    <text evidence="1">The sequence shown here is derived from an EMBL/GenBank/DDBJ whole genome shotgun (WGS) entry which is preliminary data.</text>
</comment>
<gene>
    <name evidence="1" type="ORF">Purlil1_10315</name>
</gene>
<protein>
    <submittedName>
        <fullName evidence="1">Uncharacterized protein</fullName>
    </submittedName>
</protein>
<evidence type="ECO:0000313" key="1">
    <source>
        <dbReference type="EMBL" id="KAK4084730.1"/>
    </source>
</evidence>
<proteinExistence type="predicted"/>
<accession>A0ABR0BN30</accession>
<reference evidence="1 2" key="1">
    <citation type="journal article" date="2024" name="Microbiol. Resour. Announc.">
        <title>Genome annotations for the ascomycete fungi Trichoderma harzianum, Trichoderma aggressivum, and Purpureocillium lilacinum.</title>
        <authorList>
            <person name="Beijen E.P.W."/>
            <person name="Ohm R.A."/>
        </authorList>
    </citation>
    <scope>NUCLEOTIDE SEQUENCE [LARGE SCALE GENOMIC DNA]</scope>
    <source>
        <strain evidence="1 2">CBS 150709</strain>
    </source>
</reference>